<dbReference type="PANTHER" id="PTHR10907:SF47">
    <property type="entry name" value="REGUCALCIN"/>
    <property type="match status" value="1"/>
</dbReference>
<keyword evidence="16" id="KW-0732">Signal</keyword>
<evidence type="ECO:0000256" key="2">
    <source>
        <dbReference type="ARBA" id="ARBA00001913"/>
    </source>
</evidence>
<keyword evidence="11" id="KW-0378">Hydrolase</keyword>
<keyword evidence="9" id="KW-0963">Cytoplasm</keyword>
<organism evidence="18 19">
    <name type="scientific">Aquatica leii</name>
    <dbReference type="NCBI Taxonomy" id="1421715"/>
    <lineage>
        <taxon>Eukaryota</taxon>
        <taxon>Metazoa</taxon>
        <taxon>Ecdysozoa</taxon>
        <taxon>Arthropoda</taxon>
        <taxon>Hexapoda</taxon>
        <taxon>Insecta</taxon>
        <taxon>Pterygota</taxon>
        <taxon>Neoptera</taxon>
        <taxon>Endopterygota</taxon>
        <taxon>Coleoptera</taxon>
        <taxon>Polyphaga</taxon>
        <taxon>Elateriformia</taxon>
        <taxon>Elateroidea</taxon>
        <taxon>Lampyridae</taxon>
        <taxon>Luciolinae</taxon>
        <taxon>Aquatica</taxon>
    </lineage>
</organism>
<evidence type="ECO:0000256" key="9">
    <source>
        <dbReference type="ARBA" id="ARBA00022490"/>
    </source>
</evidence>
<comment type="cofactor">
    <cofactor evidence="2">
        <name>Ca(2+)</name>
        <dbReference type="ChEBI" id="CHEBI:29108"/>
    </cofactor>
</comment>
<feature type="binding site" evidence="15">
    <location>
        <position position="122"/>
    </location>
    <ligand>
        <name>substrate</name>
    </ligand>
</feature>
<evidence type="ECO:0000259" key="17">
    <source>
        <dbReference type="Pfam" id="PF08450"/>
    </source>
</evidence>
<feature type="signal peptide" evidence="16">
    <location>
        <begin position="1"/>
        <end position="16"/>
    </location>
</feature>
<dbReference type="GO" id="GO:0004341">
    <property type="term" value="F:gluconolactonase activity"/>
    <property type="evidence" value="ECO:0007669"/>
    <property type="project" value="UniProtKB-EC"/>
</dbReference>
<dbReference type="PRINTS" id="PR01791">
    <property type="entry name" value="REGUCALCIN"/>
</dbReference>
<feature type="domain" description="SMP-30/Gluconolactonase/LRE-like region" evidence="17">
    <location>
        <begin position="32"/>
        <end position="291"/>
    </location>
</feature>
<comment type="caution">
    <text evidence="18">The sequence shown here is derived from an EMBL/GenBank/DDBJ whole genome shotgun (WGS) entry which is preliminary data.</text>
</comment>
<dbReference type="GO" id="GO:0005737">
    <property type="term" value="C:cytoplasm"/>
    <property type="evidence" value="ECO:0007669"/>
    <property type="project" value="UniProtKB-SubCell"/>
</dbReference>
<evidence type="ECO:0000256" key="10">
    <source>
        <dbReference type="ARBA" id="ARBA00022723"/>
    </source>
</evidence>
<comment type="cofactor">
    <cofactor evidence="4">
        <name>Mg(2+)</name>
        <dbReference type="ChEBI" id="CHEBI:18420"/>
    </cofactor>
</comment>
<evidence type="ECO:0000256" key="16">
    <source>
        <dbReference type="SAM" id="SignalP"/>
    </source>
</evidence>
<comment type="cofactor">
    <cofactor evidence="3">
        <name>Mn(2+)</name>
        <dbReference type="ChEBI" id="CHEBI:29035"/>
    </cofactor>
</comment>
<evidence type="ECO:0000256" key="1">
    <source>
        <dbReference type="ARBA" id="ARBA00001589"/>
    </source>
</evidence>
<feature type="binding site" evidence="15">
    <location>
        <position position="124"/>
    </location>
    <ligand>
        <name>substrate</name>
    </ligand>
</feature>
<dbReference type="PRINTS" id="PR01790">
    <property type="entry name" value="SMP30FAMILY"/>
</dbReference>
<name>A0AAN7PBA0_9COLE</name>
<keyword evidence="10 15" id="KW-0479">Metal-binding</keyword>
<feature type="binding site" evidence="15">
    <location>
        <position position="232"/>
    </location>
    <ligand>
        <name>a divalent metal cation</name>
        <dbReference type="ChEBI" id="CHEBI:60240"/>
    </ligand>
</feature>
<dbReference type="InterPro" id="IPR005511">
    <property type="entry name" value="SMP-30"/>
</dbReference>
<dbReference type="Gene3D" id="2.120.10.30">
    <property type="entry name" value="TolB, C-terminal domain"/>
    <property type="match status" value="1"/>
</dbReference>
<dbReference type="FunFam" id="2.120.10.30:FF:000027">
    <property type="entry name" value="Regucalcin homologue"/>
    <property type="match status" value="1"/>
</dbReference>
<evidence type="ECO:0000256" key="3">
    <source>
        <dbReference type="ARBA" id="ARBA00001936"/>
    </source>
</evidence>
<dbReference type="PANTHER" id="PTHR10907">
    <property type="entry name" value="REGUCALCIN"/>
    <property type="match status" value="1"/>
</dbReference>
<comment type="catalytic activity">
    <reaction evidence="1">
        <text>D-glucono-1,5-lactone + H2O = D-gluconate + H(+)</text>
        <dbReference type="Rhea" id="RHEA:10440"/>
        <dbReference type="ChEBI" id="CHEBI:15377"/>
        <dbReference type="ChEBI" id="CHEBI:15378"/>
        <dbReference type="ChEBI" id="CHEBI:16217"/>
        <dbReference type="ChEBI" id="CHEBI:18391"/>
        <dbReference type="EC" id="3.1.1.17"/>
    </reaction>
</comment>
<evidence type="ECO:0000256" key="4">
    <source>
        <dbReference type="ARBA" id="ARBA00001946"/>
    </source>
</evidence>
<dbReference type="Pfam" id="PF08450">
    <property type="entry name" value="SGL"/>
    <property type="match status" value="1"/>
</dbReference>
<feature type="binding site" evidence="15">
    <location>
        <position position="179"/>
    </location>
    <ligand>
        <name>a divalent metal cation</name>
        <dbReference type="ChEBI" id="CHEBI:60240"/>
    </ligand>
</feature>
<dbReference type="GO" id="GO:0005509">
    <property type="term" value="F:calcium ion binding"/>
    <property type="evidence" value="ECO:0007669"/>
    <property type="project" value="InterPro"/>
</dbReference>
<reference evidence="19" key="1">
    <citation type="submission" date="2023-01" db="EMBL/GenBank/DDBJ databases">
        <title>Key to firefly adult light organ development and bioluminescence: homeobox transcription factors regulate luciferase expression and transportation to peroxisome.</title>
        <authorList>
            <person name="Fu X."/>
        </authorList>
    </citation>
    <scope>NUCLEOTIDE SEQUENCE [LARGE SCALE GENOMIC DNA]</scope>
</reference>
<accession>A0AAN7PBA0</accession>
<dbReference type="AlphaFoldDB" id="A0AAN7PBA0"/>
<evidence type="ECO:0000256" key="12">
    <source>
        <dbReference type="ARBA" id="ARBA00022837"/>
    </source>
</evidence>
<protein>
    <recommendedName>
        <fullName evidence="8">Regucalcin</fullName>
        <ecNumber evidence="7">3.1.1.17</ecNumber>
    </recommendedName>
    <alternativeName>
        <fullName evidence="13">Gluconolactonase</fullName>
    </alternativeName>
</protein>
<evidence type="ECO:0000256" key="11">
    <source>
        <dbReference type="ARBA" id="ARBA00022801"/>
    </source>
</evidence>
<gene>
    <name evidence="18" type="ORF">RN001_001221</name>
</gene>
<dbReference type="SUPFAM" id="SSF63829">
    <property type="entry name" value="Calcium-dependent phosphotriesterase"/>
    <property type="match status" value="1"/>
</dbReference>
<evidence type="ECO:0000256" key="15">
    <source>
        <dbReference type="PIRSR" id="PIRSR605511-2"/>
    </source>
</evidence>
<dbReference type="InterPro" id="IPR008367">
    <property type="entry name" value="Regucalcin"/>
</dbReference>
<comment type="similarity">
    <text evidence="6">Belongs to the SMP-30/CGR1 family.</text>
</comment>
<evidence type="ECO:0000256" key="6">
    <source>
        <dbReference type="ARBA" id="ARBA00008853"/>
    </source>
</evidence>
<evidence type="ECO:0000313" key="18">
    <source>
        <dbReference type="EMBL" id="KAK4884950.1"/>
    </source>
</evidence>
<evidence type="ECO:0000256" key="8">
    <source>
        <dbReference type="ARBA" id="ARBA00016808"/>
    </source>
</evidence>
<evidence type="ECO:0000256" key="5">
    <source>
        <dbReference type="ARBA" id="ARBA00004496"/>
    </source>
</evidence>
<dbReference type="GO" id="GO:0019853">
    <property type="term" value="P:L-ascorbic acid biosynthetic process"/>
    <property type="evidence" value="ECO:0007669"/>
    <property type="project" value="TreeGrafter"/>
</dbReference>
<keyword evidence="12" id="KW-0106">Calcium</keyword>
<dbReference type="InterPro" id="IPR011042">
    <property type="entry name" value="6-blade_b-propeller_TolB-like"/>
</dbReference>
<evidence type="ECO:0000256" key="13">
    <source>
        <dbReference type="ARBA" id="ARBA00032464"/>
    </source>
</evidence>
<dbReference type="EMBL" id="JARPUR010000001">
    <property type="protein sequence ID" value="KAK4884950.1"/>
    <property type="molecule type" value="Genomic_DNA"/>
</dbReference>
<dbReference type="EC" id="3.1.1.17" evidence="7"/>
<feature type="binding site" evidence="15">
    <location>
        <position position="145"/>
    </location>
    <ligand>
        <name>substrate</name>
    </ligand>
</feature>
<evidence type="ECO:0000313" key="19">
    <source>
        <dbReference type="Proteomes" id="UP001353858"/>
    </source>
</evidence>
<feature type="binding site" evidence="15">
    <location>
        <position position="33"/>
    </location>
    <ligand>
        <name>a divalent metal cation</name>
        <dbReference type="ChEBI" id="CHEBI:60240"/>
    </ligand>
</feature>
<keyword evidence="15" id="KW-0862">Zinc</keyword>
<feature type="active site" description="Proton donor/acceptor" evidence="14">
    <location>
        <position position="232"/>
    </location>
</feature>
<comment type="subcellular location">
    <subcellularLocation>
        <location evidence="5">Cytoplasm</location>
    </subcellularLocation>
</comment>
<dbReference type="InterPro" id="IPR013658">
    <property type="entry name" value="SGL"/>
</dbReference>
<dbReference type="Proteomes" id="UP001353858">
    <property type="component" value="Unassembled WGS sequence"/>
</dbReference>
<dbReference type="GO" id="GO:0030234">
    <property type="term" value="F:enzyme regulator activity"/>
    <property type="evidence" value="ECO:0007669"/>
    <property type="project" value="InterPro"/>
</dbReference>
<comment type="cofactor">
    <cofactor evidence="15">
        <name>Zn(2+)</name>
        <dbReference type="ChEBI" id="CHEBI:29105"/>
    </cofactor>
    <text evidence="15">Binds 1 divalent metal cation per subunit.</text>
</comment>
<proteinExistence type="inferred from homology"/>
<evidence type="ECO:0000256" key="14">
    <source>
        <dbReference type="PIRSR" id="PIRSR605511-1"/>
    </source>
</evidence>
<evidence type="ECO:0000256" key="7">
    <source>
        <dbReference type="ARBA" id="ARBA00013227"/>
    </source>
</evidence>
<keyword evidence="19" id="KW-1185">Reference proteome</keyword>
<feature type="chain" id="PRO_5042859515" description="Regucalcin" evidence="16">
    <location>
        <begin position="17"/>
        <end position="332"/>
    </location>
</feature>
<sequence>MLVLLLIFTIVIYAFAFDKPIVHQVTKPIDHGEGPVWDPRTNLLYFVDVYEGRVLSYNYLTHKLNAICLHGNTTPIVPSKSNPHVLIVGVERSVFAIEWTGENIIYSKKHLVTLSNQFPTSRINDGKADKNGRLWVACLGTMGFESPNGVSINEGILYSITKDTLNYPLPVIQPVNISNGMAWNKANNKFYYIDTPTLSVTEYDYNKESGVISNPKIVFDLTKHESISGFPDGMTIDKDDNLWVALLDGGVVIKIHPTTGDLLQIIALPAKRITSVTWGGPHLDILFVTTSQHGLSPAEKIREPAAGSLFAITNLNTNGLPMFYADIIEEIL</sequence>